<dbReference type="SUPFAM" id="SSF53448">
    <property type="entry name" value="Nucleotide-diphospho-sugar transferases"/>
    <property type="match status" value="1"/>
</dbReference>
<dbReference type="GO" id="GO:0005886">
    <property type="term" value="C:plasma membrane"/>
    <property type="evidence" value="ECO:0007669"/>
    <property type="project" value="TreeGrafter"/>
</dbReference>
<proteinExistence type="inferred from homology"/>
<comment type="similarity">
    <text evidence="1">Belongs to the glycosyltransferase 2 family.</text>
</comment>
<protein>
    <submittedName>
        <fullName evidence="4">Glycosyl transferase</fullName>
    </submittedName>
</protein>
<dbReference type="CDD" id="cd04187">
    <property type="entry name" value="DPM1_like_bac"/>
    <property type="match status" value="1"/>
</dbReference>
<gene>
    <name evidence="4" type="primary">rfaG_1</name>
    <name evidence="4" type="ORF">BIFAD42_12280</name>
</gene>
<dbReference type="InterPro" id="IPR050256">
    <property type="entry name" value="Glycosyltransferase_2"/>
</dbReference>
<sequence length="296" mass="33757">MPLFYREAQKAASELKALLGYRTEYIFVDDGSSDSTLAILRELHETDNDVHYVSFSRNFGKESALYAGLKASHGEYIATLDADLQDPPSLLPQMVQFLEEHEDYDCVATRRETRRGEPPVRSFFARLFYRIINKLSKTEIVDGARDYRCMSRKFVDAVLSLKEVNRFSKGIFSWVGFKTHWISYENIERVAGKTKWNFFSLFRYSLEGIVGFSTVPLVFASFVGMLFCLLAFVGIGFVVIRALMFGDPVAGWPSMICVILLMGGLQLFSLGILGEYLAKMYMETKERPMYVVSEAE</sequence>
<keyword evidence="2" id="KW-1133">Transmembrane helix</keyword>
<dbReference type="AlphaFoldDB" id="A0AAN4VP93"/>
<keyword evidence="4" id="KW-0808">Transferase</keyword>
<organism evidence="4 5">
    <name type="scientific">Bifidobacterium adolescentis</name>
    <dbReference type="NCBI Taxonomy" id="1680"/>
    <lineage>
        <taxon>Bacteria</taxon>
        <taxon>Bacillati</taxon>
        <taxon>Actinomycetota</taxon>
        <taxon>Actinomycetes</taxon>
        <taxon>Bifidobacteriales</taxon>
        <taxon>Bifidobacteriaceae</taxon>
        <taxon>Bifidobacterium</taxon>
    </lineage>
</organism>
<reference evidence="4" key="1">
    <citation type="submission" date="2021-08" db="EMBL/GenBank/DDBJ databases">
        <title>Draft genome sequence of the GABA producer Bifidobacterium adolescentis 4-2, isolated from healthy human feces.</title>
        <authorList>
            <person name="Altaib H."/>
            <person name="Niwa R."/>
            <person name="Abe M."/>
            <person name="Suzuki T."/>
        </authorList>
    </citation>
    <scope>NUCLEOTIDE SEQUENCE</scope>
    <source>
        <strain evidence="4">4-2</strain>
    </source>
</reference>
<dbReference type="InterPro" id="IPR029044">
    <property type="entry name" value="Nucleotide-diphossugar_trans"/>
</dbReference>
<accession>A0AAN4VP93</accession>
<evidence type="ECO:0000256" key="1">
    <source>
        <dbReference type="ARBA" id="ARBA00006739"/>
    </source>
</evidence>
<feature type="domain" description="Glycosyltransferase 2-like" evidence="3">
    <location>
        <begin position="16"/>
        <end position="157"/>
    </location>
</feature>
<name>A0AAN4VP93_BIFAD</name>
<dbReference type="PANTHER" id="PTHR48090">
    <property type="entry name" value="UNDECAPRENYL-PHOSPHATE 4-DEOXY-4-FORMAMIDO-L-ARABINOSE TRANSFERASE-RELATED"/>
    <property type="match status" value="1"/>
</dbReference>
<comment type="caution">
    <text evidence="4">The sequence shown here is derived from an EMBL/GenBank/DDBJ whole genome shotgun (WGS) entry which is preliminary data.</text>
</comment>
<evidence type="ECO:0000259" key="3">
    <source>
        <dbReference type="Pfam" id="PF00535"/>
    </source>
</evidence>
<dbReference type="PANTHER" id="PTHR48090:SF8">
    <property type="entry name" value="GLYCOSYLTRANSFERASE CSBB-RELATED"/>
    <property type="match status" value="1"/>
</dbReference>
<dbReference type="Gene3D" id="3.90.550.10">
    <property type="entry name" value="Spore Coat Polysaccharide Biosynthesis Protein SpsA, Chain A"/>
    <property type="match status" value="1"/>
</dbReference>
<dbReference type="Proteomes" id="UP000886943">
    <property type="component" value="Unassembled WGS sequence"/>
</dbReference>
<feature type="transmembrane region" description="Helical" evidence="2">
    <location>
        <begin position="209"/>
        <end position="240"/>
    </location>
</feature>
<dbReference type="EMBL" id="BPPZ01000005">
    <property type="protein sequence ID" value="GJD14244.1"/>
    <property type="molecule type" value="Genomic_DNA"/>
</dbReference>
<keyword evidence="2" id="KW-0812">Transmembrane</keyword>
<dbReference type="GO" id="GO:0016740">
    <property type="term" value="F:transferase activity"/>
    <property type="evidence" value="ECO:0007669"/>
    <property type="project" value="UniProtKB-KW"/>
</dbReference>
<evidence type="ECO:0000313" key="5">
    <source>
        <dbReference type="Proteomes" id="UP000886943"/>
    </source>
</evidence>
<evidence type="ECO:0000313" key="4">
    <source>
        <dbReference type="EMBL" id="GJD14244.1"/>
    </source>
</evidence>
<dbReference type="Pfam" id="PF00535">
    <property type="entry name" value="Glycos_transf_2"/>
    <property type="match status" value="1"/>
</dbReference>
<evidence type="ECO:0000256" key="2">
    <source>
        <dbReference type="SAM" id="Phobius"/>
    </source>
</evidence>
<feature type="transmembrane region" description="Helical" evidence="2">
    <location>
        <begin position="252"/>
        <end position="278"/>
    </location>
</feature>
<dbReference type="InterPro" id="IPR001173">
    <property type="entry name" value="Glyco_trans_2-like"/>
</dbReference>
<keyword evidence="2" id="KW-0472">Membrane</keyword>